<dbReference type="InterPro" id="IPR028098">
    <property type="entry name" value="Glyco_trans_4-like_N"/>
</dbReference>
<dbReference type="Pfam" id="PF13439">
    <property type="entry name" value="Glyco_transf_4"/>
    <property type="match status" value="1"/>
</dbReference>
<dbReference type="OrthoDB" id="9792322at2"/>
<evidence type="ECO:0000256" key="1">
    <source>
        <dbReference type="SAM" id="MobiDB-lite"/>
    </source>
</evidence>
<dbReference type="PANTHER" id="PTHR45947">
    <property type="entry name" value="SULFOQUINOVOSYL TRANSFERASE SQD2"/>
    <property type="match status" value="1"/>
</dbReference>
<feature type="region of interest" description="Disordered" evidence="1">
    <location>
        <begin position="380"/>
        <end position="400"/>
    </location>
</feature>
<dbReference type="Pfam" id="PF13692">
    <property type="entry name" value="Glyco_trans_1_4"/>
    <property type="match status" value="1"/>
</dbReference>
<dbReference type="KEGG" id="rmr:Rmar_2738"/>
<dbReference type="RefSeq" id="WP_012845218.1">
    <property type="nucleotide sequence ID" value="NC_013501.1"/>
</dbReference>
<dbReference type="EMBL" id="CP001807">
    <property type="protein sequence ID" value="ACY49608.1"/>
    <property type="molecule type" value="Genomic_DNA"/>
</dbReference>
<evidence type="ECO:0000259" key="2">
    <source>
        <dbReference type="Pfam" id="PF13439"/>
    </source>
</evidence>
<gene>
    <name evidence="3" type="ordered locus">Rmar_2738</name>
</gene>
<dbReference type="Proteomes" id="UP000002221">
    <property type="component" value="Chromosome"/>
</dbReference>
<protein>
    <submittedName>
        <fullName evidence="3">Glycosyl transferase group 1</fullName>
    </submittedName>
</protein>
<dbReference type="HOGENOM" id="CLU_009583_2_5_10"/>
<dbReference type="SUPFAM" id="SSF53756">
    <property type="entry name" value="UDP-Glycosyltransferase/glycogen phosphorylase"/>
    <property type="match status" value="1"/>
</dbReference>
<dbReference type="PANTHER" id="PTHR45947:SF3">
    <property type="entry name" value="SULFOQUINOVOSYL TRANSFERASE SQD2"/>
    <property type="match status" value="1"/>
</dbReference>
<proteinExistence type="predicted"/>
<sequence>MASPLRLLFVSHSFPPPGRPLANIGGMQRVATELDAALARHPDVAYHHLVLRTSWRWTHVRVVPFLLRLALQIPRMVARHRIDVVLFSSMVTAPLALLLHRKLNGTRLVAIAHGRDVTLPVAPYQRFLPHVFAHLDAVLAVSRATGEACRQRGLPPERLHVIPNGIDPARFARPLDRRAARHALSRTLGLPLPDDALLLCSVGRQVPRKGFAWFVEAVMPRLPAHIHYWLAGDGPDASAIEAAIERHRLQKRVRRLGRVPDDVLHQLYRAADLFIMPNRPVPGDLEGFGVVMLEAALCGAPVLAARLEGIQDVVAEGKNGHLIESGDADGFVRWILHYDRDRAALQALSERAAAYVRAHFSWDVVADRYVQTLRAICSATSSAPPPARAPDASPDPPATE</sequence>
<dbReference type="CDD" id="cd03801">
    <property type="entry name" value="GT4_PimA-like"/>
    <property type="match status" value="1"/>
</dbReference>
<dbReference type="InterPro" id="IPR050194">
    <property type="entry name" value="Glycosyltransferase_grp1"/>
</dbReference>
<accession>D0MGP5</accession>
<keyword evidence="4" id="KW-1185">Reference proteome</keyword>
<evidence type="ECO:0000313" key="3">
    <source>
        <dbReference type="EMBL" id="ACY49608.1"/>
    </source>
</evidence>
<organism evidence="3 4">
    <name type="scientific">Rhodothermus marinus (strain ATCC 43812 / DSM 4252 / R-10)</name>
    <name type="common">Rhodothermus obamensis</name>
    <dbReference type="NCBI Taxonomy" id="518766"/>
    <lineage>
        <taxon>Bacteria</taxon>
        <taxon>Pseudomonadati</taxon>
        <taxon>Rhodothermota</taxon>
        <taxon>Rhodothermia</taxon>
        <taxon>Rhodothermales</taxon>
        <taxon>Rhodothermaceae</taxon>
        <taxon>Rhodothermus</taxon>
    </lineage>
</organism>
<keyword evidence="3" id="KW-0808">Transferase</keyword>
<dbReference type="Gene3D" id="3.40.50.2000">
    <property type="entry name" value="Glycogen Phosphorylase B"/>
    <property type="match status" value="2"/>
</dbReference>
<dbReference type="AlphaFoldDB" id="D0MGP5"/>
<evidence type="ECO:0000313" key="4">
    <source>
        <dbReference type="Proteomes" id="UP000002221"/>
    </source>
</evidence>
<dbReference type="CAZy" id="GT4">
    <property type="family name" value="Glycosyltransferase Family 4"/>
</dbReference>
<dbReference type="STRING" id="518766.Rmar_2738"/>
<reference evidence="3 4" key="1">
    <citation type="journal article" date="2009" name="Stand. Genomic Sci.">
        <title>Complete genome sequence of Rhodothermus marinus type strain (R-10).</title>
        <authorList>
            <person name="Nolan M."/>
            <person name="Tindall B.J."/>
            <person name="Pomrenke H."/>
            <person name="Lapidus A."/>
            <person name="Copeland A."/>
            <person name="Glavina Del Rio T."/>
            <person name="Lucas S."/>
            <person name="Chen F."/>
            <person name="Tice H."/>
            <person name="Cheng J.F."/>
            <person name="Saunders E."/>
            <person name="Han C."/>
            <person name="Bruce D."/>
            <person name="Goodwin L."/>
            <person name="Chain P."/>
            <person name="Pitluck S."/>
            <person name="Ovchinikova G."/>
            <person name="Pati A."/>
            <person name="Ivanova N."/>
            <person name="Mavromatis K."/>
            <person name="Chen A."/>
            <person name="Palaniappan K."/>
            <person name="Land M."/>
            <person name="Hauser L."/>
            <person name="Chang Y.J."/>
            <person name="Jeffries C.D."/>
            <person name="Brettin T."/>
            <person name="Goker M."/>
            <person name="Bristow J."/>
            <person name="Eisen J.A."/>
            <person name="Markowitz V."/>
            <person name="Hugenholtz P."/>
            <person name="Kyrpides N.C."/>
            <person name="Klenk H.P."/>
            <person name="Detter J.C."/>
        </authorList>
    </citation>
    <scope>NUCLEOTIDE SEQUENCE [LARGE SCALE GENOMIC DNA]</scope>
    <source>
        <strain evidence="4">ATCC 43812 / DSM 4252 / R-10</strain>
    </source>
</reference>
<name>D0MGP5_RHOM4</name>
<dbReference type="eggNOG" id="COG0438">
    <property type="taxonomic scope" value="Bacteria"/>
</dbReference>
<feature type="compositionally biased region" description="Pro residues" evidence="1">
    <location>
        <begin position="383"/>
        <end position="400"/>
    </location>
</feature>
<dbReference type="GO" id="GO:0016758">
    <property type="term" value="F:hexosyltransferase activity"/>
    <property type="evidence" value="ECO:0007669"/>
    <property type="project" value="TreeGrafter"/>
</dbReference>
<feature type="domain" description="Glycosyltransferase subfamily 4-like N-terminal" evidence="2">
    <location>
        <begin position="39"/>
        <end position="170"/>
    </location>
</feature>